<dbReference type="AlphaFoldDB" id="A0A9P9DBU8"/>
<reference evidence="1" key="1">
    <citation type="journal article" date="2021" name="Nat. Commun.">
        <title>Genetic determinants of endophytism in the Arabidopsis root mycobiome.</title>
        <authorList>
            <person name="Mesny F."/>
            <person name="Miyauchi S."/>
            <person name="Thiergart T."/>
            <person name="Pickel B."/>
            <person name="Atanasova L."/>
            <person name="Karlsson M."/>
            <person name="Huettel B."/>
            <person name="Barry K.W."/>
            <person name="Haridas S."/>
            <person name="Chen C."/>
            <person name="Bauer D."/>
            <person name="Andreopoulos W."/>
            <person name="Pangilinan J."/>
            <person name="LaButti K."/>
            <person name="Riley R."/>
            <person name="Lipzen A."/>
            <person name="Clum A."/>
            <person name="Drula E."/>
            <person name="Henrissat B."/>
            <person name="Kohler A."/>
            <person name="Grigoriev I.V."/>
            <person name="Martin F.M."/>
            <person name="Hacquard S."/>
        </authorList>
    </citation>
    <scope>NUCLEOTIDE SEQUENCE</scope>
    <source>
        <strain evidence="1">MPI-CAGE-AT-0021</strain>
    </source>
</reference>
<dbReference type="EMBL" id="JAGMUU010000036">
    <property type="protein sequence ID" value="KAH7116485.1"/>
    <property type="molecule type" value="Genomic_DNA"/>
</dbReference>
<feature type="non-terminal residue" evidence="1">
    <location>
        <position position="1"/>
    </location>
</feature>
<dbReference type="Proteomes" id="UP000717696">
    <property type="component" value="Unassembled WGS sequence"/>
</dbReference>
<comment type="caution">
    <text evidence="1">The sequence shown here is derived from an EMBL/GenBank/DDBJ whole genome shotgun (WGS) entry which is preliminary data.</text>
</comment>
<feature type="non-terminal residue" evidence="1">
    <location>
        <position position="162"/>
    </location>
</feature>
<organism evidence="1 2">
    <name type="scientific">Dactylonectria estremocensis</name>
    <dbReference type="NCBI Taxonomy" id="1079267"/>
    <lineage>
        <taxon>Eukaryota</taxon>
        <taxon>Fungi</taxon>
        <taxon>Dikarya</taxon>
        <taxon>Ascomycota</taxon>
        <taxon>Pezizomycotina</taxon>
        <taxon>Sordariomycetes</taxon>
        <taxon>Hypocreomycetidae</taxon>
        <taxon>Hypocreales</taxon>
        <taxon>Nectriaceae</taxon>
        <taxon>Dactylonectria</taxon>
    </lineage>
</organism>
<evidence type="ECO:0000313" key="1">
    <source>
        <dbReference type="EMBL" id="KAH7116485.1"/>
    </source>
</evidence>
<dbReference type="OrthoDB" id="4686811at2759"/>
<keyword evidence="2" id="KW-1185">Reference proteome</keyword>
<evidence type="ECO:0000313" key="2">
    <source>
        <dbReference type="Proteomes" id="UP000717696"/>
    </source>
</evidence>
<protein>
    <submittedName>
        <fullName evidence="1">Uncharacterized protein</fullName>
    </submittedName>
</protein>
<gene>
    <name evidence="1" type="ORF">B0J13DRAFT_397594</name>
</gene>
<accession>A0A9P9DBU8</accession>
<name>A0A9P9DBU8_9HYPO</name>
<sequence>IEHMREVNMFHQFATSLLTGLKVPGEKMTNTFDSLAILVGWNKVYDASLPRIGSVTFAAWNYLNDSVLSLGFQAAGRVLTQKMKCAHKFIPELKNTHLTWAEWEPDFSAAADTYTTAWLTSHIGLILSKLADGGKLTNAAISKLMYKTTLLAAQASKVKSPL</sequence>
<proteinExistence type="predicted"/>